<evidence type="ECO:0000259" key="2">
    <source>
        <dbReference type="PROSITE" id="PS50022"/>
    </source>
</evidence>
<dbReference type="Gene3D" id="2.60.120.260">
    <property type="entry name" value="Galactose-binding domain-like"/>
    <property type="match status" value="1"/>
</dbReference>
<name>A0A0R0D7G5_9GAMM</name>
<proteinExistence type="predicted"/>
<feature type="signal peptide" evidence="1">
    <location>
        <begin position="1"/>
        <end position="19"/>
    </location>
</feature>
<comment type="caution">
    <text evidence="3">The sequence shown here is derived from an EMBL/GenBank/DDBJ whole genome shotgun (WGS) entry which is preliminary data.</text>
</comment>
<evidence type="ECO:0000256" key="1">
    <source>
        <dbReference type="SAM" id="SignalP"/>
    </source>
</evidence>
<protein>
    <recommendedName>
        <fullName evidence="2">F5/8 type C domain-containing protein</fullName>
    </recommendedName>
</protein>
<keyword evidence="4" id="KW-1185">Reference proteome</keyword>
<keyword evidence="1" id="KW-0732">Signal</keyword>
<dbReference type="EMBL" id="LDJM01000012">
    <property type="protein sequence ID" value="KRG78159.1"/>
    <property type="molecule type" value="Genomic_DNA"/>
</dbReference>
<evidence type="ECO:0000313" key="3">
    <source>
        <dbReference type="EMBL" id="KRG78159.1"/>
    </source>
</evidence>
<dbReference type="STRING" id="336566.ABB30_05440"/>
<feature type="chain" id="PRO_5006395228" description="F5/8 type C domain-containing protein" evidence="1">
    <location>
        <begin position="20"/>
        <end position="916"/>
    </location>
</feature>
<dbReference type="AlphaFoldDB" id="A0A0R0D7G5"/>
<dbReference type="Pfam" id="PF00754">
    <property type="entry name" value="F5_F8_type_C"/>
    <property type="match status" value="1"/>
</dbReference>
<sequence>MLVMLLGSALLGVAAGAAAQSAVRVVEGFDDPGRWRLQVSEGAQARLNRVGGADGGRALCLQADFGDLPGSARFSAPLPLSLAAGARLISSSRGEAAQAQLSLQLVDGQGRRIGGHRHGRELGSRWQPQYWALADFSDAAGNVAVLPQAISRVELHLAAPAGGKAQWCLDNLAVQAGDDDADEPFKPVALADTATALQQRMVDGRSDTLWVSSGVKQQTVSLDLGRERDVGGLLVQWAAGLRADRYRVQASSDGRRWQQLRRIEGASGNTDRLRLGPLQARYLRLDLEDGPNWRYGIVDLLPQPAAFGRSTEVFLAEVGKQWPAGILPPSLSGGPLEWTVLGAQGAVAPAWFSAQGSVETLPGSFSLEPLLQIDGQWLSASQMELSPQWQAGAARSHWLHGQARLEIAASSGNDGHGRPWLRLRYRLSNPDRASHRYALALALRPFQLHPAGRLGDLAGGAGWIASIDAAPGRVEVNGRTALLAITPADAQFASHFDAGLAMNLLRGAQLPATRQAEDEQGLASAALIWRKELAANGNQEWEVWLPMAAAGQVSDKVPGQFQASTLAGEGWVLPGSQGQALVMAWQAAVGRMRAERAGPWLRRDSRRAIGAGNRDAMAIADALLQADQVDAVVPWLLARIGSGSTGNCDLLAHWAQAAARVQAAHGWTIDQQAALQPWLHDSLARYQPAGACAAQAQAPAAAVALGRLLPAAEPAVEAVADEPPVLAAVSDTGKEAVPAPVTVTPAATALAVMVPGEPVSLVQRQQIWEGALAQLDDQLPAGWQRWVRGQSRGLLDARQAAAQVQAIAAIVAEEQDDHLRLLPGLPATAWRDGRLQVPGLLTRWGRLGVQGRREGDDWVLQFAPGLQAPPAGLVLDWPFNTPPTPAMADGQAVAWQAGRLHLATLPAELRLHLPAH</sequence>
<dbReference type="InterPro" id="IPR008979">
    <property type="entry name" value="Galactose-bd-like_sf"/>
</dbReference>
<organism evidence="3 4">
    <name type="scientific">Stenotrophomonas ginsengisoli</name>
    <dbReference type="NCBI Taxonomy" id="336566"/>
    <lineage>
        <taxon>Bacteria</taxon>
        <taxon>Pseudomonadati</taxon>
        <taxon>Pseudomonadota</taxon>
        <taxon>Gammaproteobacteria</taxon>
        <taxon>Lysobacterales</taxon>
        <taxon>Lysobacteraceae</taxon>
        <taxon>Stenotrophomonas</taxon>
    </lineage>
</organism>
<gene>
    <name evidence="3" type="ORF">ABB30_05440</name>
</gene>
<evidence type="ECO:0000313" key="4">
    <source>
        <dbReference type="Proteomes" id="UP000050956"/>
    </source>
</evidence>
<reference evidence="3 4" key="1">
    <citation type="submission" date="2015-05" db="EMBL/GenBank/DDBJ databases">
        <title>Genome sequencing and analysis of members of genus Stenotrophomonas.</title>
        <authorList>
            <person name="Patil P.P."/>
            <person name="Midha S."/>
            <person name="Patil P.B."/>
        </authorList>
    </citation>
    <scope>NUCLEOTIDE SEQUENCE [LARGE SCALE GENOMIC DNA]</scope>
    <source>
        <strain evidence="3 4">DSM 24757</strain>
    </source>
</reference>
<dbReference type="PATRIC" id="fig|336566.3.peg.428"/>
<feature type="domain" description="F5/8 type C" evidence="2">
    <location>
        <begin position="168"/>
        <end position="285"/>
    </location>
</feature>
<dbReference type="SUPFAM" id="SSF49785">
    <property type="entry name" value="Galactose-binding domain-like"/>
    <property type="match status" value="1"/>
</dbReference>
<accession>A0A0R0D7G5</accession>
<dbReference type="InterPro" id="IPR000421">
    <property type="entry name" value="FA58C"/>
</dbReference>
<dbReference type="Proteomes" id="UP000050956">
    <property type="component" value="Unassembled WGS sequence"/>
</dbReference>
<dbReference type="PROSITE" id="PS50022">
    <property type="entry name" value="FA58C_3"/>
    <property type="match status" value="1"/>
</dbReference>